<dbReference type="EMBL" id="CP076128">
    <property type="protein sequence ID" value="QWG08081.1"/>
    <property type="molecule type" value="Genomic_DNA"/>
</dbReference>
<name>A0ABX8GX21_9BACT</name>
<gene>
    <name evidence="2" type="ORF">KM029_03855</name>
</gene>
<feature type="transmembrane region" description="Helical" evidence="1">
    <location>
        <begin position="52"/>
        <end position="73"/>
    </location>
</feature>
<proteinExistence type="predicted"/>
<feature type="transmembrane region" description="Helical" evidence="1">
    <location>
        <begin position="146"/>
        <end position="168"/>
    </location>
</feature>
<protein>
    <submittedName>
        <fullName evidence="2">DUF4184 family protein</fullName>
    </submittedName>
</protein>
<keyword evidence="1" id="KW-1133">Transmembrane helix</keyword>
<organism evidence="2 3">
    <name type="scientific">Flammeovirga kamogawensis</name>
    <dbReference type="NCBI Taxonomy" id="373891"/>
    <lineage>
        <taxon>Bacteria</taxon>
        <taxon>Pseudomonadati</taxon>
        <taxon>Bacteroidota</taxon>
        <taxon>Cytophagia</taxon>
        <taxon>Cytophagales</taxon>
        <taxon>Flammeovirgaceae</taxon>
        <taxon>Flammeovirga</taxon>
    </lineage>
</organism>
<feature type="transmembrane region" description="Helical" evidence="1">
    <location>
        <begin position="210"/>
        <end position="231"/>
    </location>
</feature>
<keyword evidence="3" id="KW-1185">Reference proteome</keyword>
<keyword evidence="1" id="KW-0812">Transmembrane</keyword>
<feature type="transmembrane region" description="Helical" evidence="1">
    <location>
        <begin position="20"/>
        <end position="40"/>
    </location>
</feature>
<keyword evidence="1" id="KW-0472">Membrane</keyword>
<feature type="transmembrane region" description="Helical" evidence="1">
    <location>
        <begin position="94"/>
        <end position="113"/>
    </location>
</feature>
<evidence type="ECO:0000313" key="2">
    <source>
        <dbReference type="EMBL" id="QWG08081.1"/>
    </source>
</evidence>
<dbReference type="Pfam" id="PF13803">
    <property type="entry name" value="DUF4184"/>
    <property type="match status" value="1"/>
</dbReference>
<sequence length="240" mass="27734">MPITIAHPSAILPLIRYHHILSISAMVIGSMIPDFEHFFIMEPSEKVGHSLVGILIFDLPIGILVYYITKYLFKPILNKVSPIRFKIEFRGNKYPFWAVLVSLLIGIGSHFLLDAITGEEGYFVKDLPFLFKDIQLTKNIEMNVHLFIWLFISVFGFAHLIWLGLVYFDLSATVKSFKDLSSWPLFMLELLTVVGVIVTVRNLLTERPYILWDWGILIGGALFYALVIVCLRWKFMRKEH</sequence>
<evidence type="ECO:0000256" key="1">
    <source>
        <dbReference type="SAM" id="Phobius"/>
    </source>
</evidence>
<dbReference type="InterPro" id="IPR025238">
    <property type="entry name" value="DUF4184"/>
</dbReference>
<accession>A0ABX8GX21</accession>
<evidence type="ECO:0000313" key="3">
    <source>
        <dbReference type="Proteomes" id="UP000682802"/>
    </source>
</evidence>
<dbReference type="Proteomes" id="UP000682802">
    <property type="component" value="Chromosome 1"/>
</dbReference>
<feature type="transmembrane region" description="Helical" evidence="1">
    <location>
        <begin position="180"/>
        <end position="204"/>
    </location>
</feature>
<dbReference type="RefSeq" id="WP_144075461.1">
    <property type="nucleotide sequence ID" value="NZ_CP076128.1"/>
</dbReference>
<reference evidence="2 3" key="1">
    <citation type="submission" date="2021-05" db="EMBL/GenBank/DDBJ databases">
        <title>Comparative genomic studies on the polysaccharide-degrading batcterial strains of the Flammeovirga genus.</title>
        <authorList>
            <person name="Zewei F."/>
            <person name="Zheng Z."/>
            <person name="Yu L."/>
            <person name="Ruyue G."/>
            <person name="Yanhong M."/>
            <person name="Yuanyuan C."/>
            <person name="Jingyan G."/>
            <person name="Wenjun H."/>
        </authorList>
    </citation>
    <scope>NUCLEOTIDE SEQUENCE [LARGE SCALE GENOMIC DNA]</scope>
    <source>
        <strain evidence="2 3">YS10</strain>
    </source>
</reference>